<gene>
    <name evidence="2" type="ORF">PoB_001473000</name>
</gene>
<dbReference type="GO" id="GO:0003964">
    <property type="term" value="F:RNA-directed DNA polymerase activity"/>
    <property type="evidence" value="ECO:0007669"/>
    <property type="project" value="UniProtKB-KW"/>
</dbReference>
<keyword evidence="2" id="KW-0695">RNA-directed DNA polymerase</keyword>
<keyword evidence="2" id="KW-0548">Nucleotidyltransferase</keyword>
<sequence>MSSRRSLYFADCHRTHSPSRYSPKRLHAVKVRAIYVMFVTGWVIWPDIVLVDLLVRNVLDAVAGVILGNIKGVRSLTVSPIVNVATWAQSKRATTEVPAVPQEILFKSLIDSSLTPTTPPQILSQPGSIINESPRTPAARTVTSNGSRLYPSEEDISSFYLLNDRERTLPLLPALGEMIRILFVAFRMSWTMVTYVLSSDTQVILILLRLFVFRNLLDLKYCRRIMKPTFQVTLDDPTHDELLNEDLTLNFSKGIAFAPPEEIAYISAVNEDPSSVGGTLPSPSTSDIKSKVNAPATFCRLVRIILRDIPHVLSYFDDSVVYPCEASGKNVLHRFCRGCSNEAKKLWTEAARGAVSVAGKRKGGGPSYFDEHVSLCELVAIKKIYGDQFERIREGGHRELKSIQCDKTIEVTKLGNGDLEVELKSNDQAKKLGAIATYLGIPVTVSPHKSLNSSKGVIPSRGIRCCSEEKMVEELSGVTHARRINVRRGDDKFRTDTVFLIFDSPKPPSRIRAGYLTLDVRPYVPFSMRSHKCQRYGHCKDRCKKPAASTRPVDAARSYILFHKGAKSKTRVPWFTQKCR</sequence>
<dbReference type="EMBL" id="BLXT01001848">
    <property type="protein sequence ID" value="GFN88224.1"/>
    <property type="molecule type" value="Genomic_DNA"/>
</dbReference>
<keyword evidence="1" id="KW-0812">Transmembrane</keyword>
<name>A0AAV3Z0Q3_9GAST</name>
<protein>
    <submittedName>
        <fullName evidence="2">RNA-directed DNA polymerase from mobile element jockey</fullName>
    </submittedName>
</protein>
<keyword evidence="1" id="KW-0472">Membrane</keyword>
<evidence type="ECO:0000313" key="2">
    <source>
        <dbReference type="EMBL" id="GFN88224.1"/>
    </source>
</evidence>
<dbReference type="Proteomes" id="UP000735302">
    <property type="component" value="Unassembled WGS sequence"/>
</dbReference>
<evidence type="ECO:0000256" key="1">
    <source>
        <dbReference type="SAM" id="Phobius"/>
    </source>
</evidence>
<accession>A0AAV3Z0Q3</accession>
<proteinExistence type="predicted"/>
<keyword evidence="1" id="KW-1133">Transmembrane helix</keyword>
<evidence type="ECO:0000313" key="3">
    <source>
        <dbReference type="Proteomes" id="UP000735302"/>
    </source>
</evidence>
<dbReference type="AlphaFoldDB" id="A0AAV3Z0Q3"/>
<keyword evidence="2" id="KW-0808">Transferase</keyword>
<keyword evidence="3" id="KW-1185">Reference proteome</keyword>
<organism evidence="2 3">
    <name type="scientific">Plakobranchus ocellatus</name>
    <dbReference type="NCBI Taxonomy" id="259542"/>
    <lineage>
        <taxon>Eukaryota</taxon>
        <taxon>Metazoa</taxon>
        <taxon>Spiralia</taxon>
        <taxon>Lophotrochozoa</taxon>
        <taxon>Mollusca</taxon>
        <taxon>Gastropoda</taxon>
        <taxon>Heterobranchia</taxon>
        <taxon>Euthyneura</taxon>
        <taxon>Panpulmonata</taxon>
        <taxon>Sacoglossa</taxon>
        <taxon>Placobranchoidea</taxon>
        <taxon>Plakobranchidae</taxon>
        <taxon>Plakobranchus</taxon>
    </lineage>
</organism>
<feature type="transmembrane region" description="Helical" evidence="1">
    <location>
        <begin position="33"/>
        <end position="55"/>
    </location>
</feature>
<reference evidence="2 3" key="1">
    <citation type="journal article" date="2021" name="Elife">
        <title>Chloroplast acquisition without the gene transfer in kleptoplastic sea slugs, Plakobranchus ocellatus.</title>
        <authorList>
            <person name="Maeda T."/>
            <person name="Takahashi S."/>
            <person name="Yoshida T."/>
            <person name="Shimamura S."/>
            <person name="Takaki Y."/>
            <person name="Nagai Y."/>
            <person name="Toyoda A."/>
            <person name="Suzuki Y."/>
            <person name="Arimoto A."/>
            <person name="Ishii H."/>
            <person name="Satoh N."/>
            <person name="Nishiyama T."/>
            <person name="Hasebe M."/>
            <person name="Maruyama T."/>
            <person name="Minagawa J."/>
            <person name="Obokata J."/>
            <person name="Shigenobu S."/>
        </authorList>
    </citation>
    <scope>NUCLEOTIDE SEQUENCE [LARGE SCALE GENOMIC DNA]</scope>
</reference>
<comment type="caution">
    <text evidence="2">The sequence shown here is derived from an EMBL/GenBank/DDBJ whole genome shotgun (WGS) entry which is preliminary data.</text>
</comment>